<protein>
    <submittedName>
        <fullName evidence="1">Uncharacterized protein</fullName>
    </submittedName>
</protein>
<dbReference type="OrthoDB" id="6262748at2"/>
<dbReference type="EMBL" id="CP036200">
    <property type="protein sequence ID" value="QBF83376.1"/>
    <property type="molecule type" value="Genomic_DNA"/>
</dbReference>
<evidence type="ECO:0000313" key="1">
    <source>
        <dbReference type="EMBL" id="QBF83376.1"/>
    </source>
</evidence>
<accession>A0A411PIG1</accession>
<keyword evidence="2" id="KW-1185">Reference proteome</keyword>
<dbReference type="KEGG" id="smai:EXU30_12215"/>
<organism evidence="1 2">
    <name type="scientific">Shewanella maritima</name>
    <dbReference type="NCBI Taxonomy" id="2520507"/>
    <lineage>
        <taxon>Bacteria</taxon>
        <taxon>Pseudomonadati</taxon>
        <taxon>Pseudomonadota</taxon>
        <taxon>Gammaproteobacteria</taxon>
        <taxon>Alteromonadales</taxon>
        <taxon>Shewanellaceae</taxon>
        <taxon>Shewanella</taxon>
    </lineage>
</organism>
<sequence length="154" mass="17363">MSVIKSIGQQWQKAEYAHQLNHFFAKQSSVRELFVAATPATTVCNLIAAMCQLPNKSAEDAHLSLNEVFPRLFDCYILLFVKQAEHQQLSQAEQLICSITLIYAKQILNDAQSTTEQTQTDELIEQAKRVVAADQQLAKSVQAMRRSQSNMGKY</sequence>
<dbReference type="RefSeq" id="WP_130600422.1">
    <property type="nucleotide sequence ID" value="NZ_CP036200.1"/>
</dbReference>
<proteinExistence type="predicted"/>
<dbReference type="Proteomes" id="UP000291106">
    <property type="component" value="Chromosome"/>
</dbReference>
<name>A0A411PIG1_9GAMM</name>
<reference evidence="1 2" key="1">
    <citation type="submission" date="2019-02" db="EMBL/GenBank/DDBJ databases">
        <title>Shewanella sp. D4-2 isolated from Dokdo Island.</title>
        <authorList>
            <person name="Baek K."/>
        </authorList>
    </citation>
    <scope>NUCLEOTIDE SEQUENCE [LARGE SCALE GENOMIC DNA]</scope>
    <source>
        <strain evidence="1 2">D4-2</strain>
    </source>
</reference>
<gene>
    <name evidence="1" type="ORF">EXU30_12215</name>
</gene>
<dbReference type="AlphaFoldDB" id="A0A411PIG1"/>
<evidence type="ECO:0000313" key="2">
    <source>
        <dbReference type="Proteomes" id="UP000291106"/>
    </source>
</evidence>